<dbReference type="EMBL" id="JBHUOZ010000003">
    <property type="protein sequence ID" value="MFD2920302.1"/>
    <property type="molecule type" value="Genomic_DNA"/>
</dbReference>
<feature type="transmembrane region" description="Helical" evidence="1">
    <location>
        <begin position="163"/>
        <end position="188"/>
    </location>
</feature>
<feature type="transmembrane region" description="Helical" evidence="1">
    <location>
        <begin position="43"/>
        <end position="66"/>
    </location>
</feature>
<protein>
    <submittedName>
        <fullName evidence="3">Sulfite exporter TauE/SafE family protein</fullName>
    </submittedName>
</protein>
<organism evidence="3 4">
    <name type="scientific">Terrimonas rubra</name>
    <dbReference type="NCBI Taxonomy" id="1035890"/>
    <lineage>
        <taxon>Bacteria</taxon>
        <taxon>Pseudomonadati</taxon>
        <taxon>Bacteroidota</taxon>
        <taxon>Chitinophagia</taxon>
        <taxon>Chitinophagales</taxon>
        <taxon>Chitinophagaceae</taxon>
        <taxon>Terrimonas</taxon>
    </lineage>
</organism>
<dbReference type="Pfam" id="PF13386">
    <property type="entry name" value="DsbD_2"/>
    <property type="match status" value="1"/>
</dbReference>
<feature type="transmembrane region" description="Helical" evidence="1">
    <location>
        <begin position="195"/>
        <end position="216"/>
    </location>
</feature>
<feature type="transmembrane region" description="Helical" evidence="1">
    <location>
        <begin position="78"/>
        <end position="95"/>
    </location>
</feature>
<dbReference type="PANTHER" id="PTHR42208:SF1">
    <property type="entry name" value="HEAVY METAL TRANSPORTER"/>
    <property type="match status" value="1"/>
</dbReference>
<dbReference type="RefSeq" id="WP_386098397.1">
    <property type="nucleotide sequence ID" value="NZ_JBHUOZ010000003.1"/>
</dbReference>
<feature type="transmembrane region" description="Helical" evidence="1">
    <location>
        <begin position="126"/>
        <end position="151"/>
    </location>
</feature>
<accession>A0ABW6A4X0</accession>
<evidence type="ECO:0000256" key="1">
    <source>
        <dbReference type="SAM" id="Phobius"/>
    </source>
</evidence>
<comment type="caution">
    <text evidence="3">The sequence shown here is derived from an EMBL/GenBank/DDBJ whole genome shotgun (WGS) entry which is preliminary data.</text>
</comment>
<dbReference type="PANTHER" id="PTHR42208">
    <property type="entry name" value="HEAVY METAL TRANSPORTER-RELATED"/>
    <property type="match status" value="1"/>
</dbReference>
<dbReference type="InterPro" id="IPR039447">
    <property type="entry name" value="UreH-like_TM_dom"/>
</dbReference>
<gene>
    <name evidence="3" type="ORF">ACFS6H_11310</name>
</gene>
<keyword evidence="1" id="KW-0472">Membrane</keyword>
<sequence length="246" mass="26340">MQAFFLTGLTIGIIGSFHCIGMCGPLALSLPVNKEEQAWKQVAAIMAYNLGRVATYFCLGILFGIIGKSFALVGYQQALSVATGLLLLIVLVFGHKLRTNIPVIAAFHRWIKNVLFVLLRKPQRIGIFFLTGVINGLLPCGLVYLAIASAITTGTAVNGSMVMLGFGLGTIPLMVVLMVAGTFISVAFRSRIRRMVPYFAGLVACVLILRGLNLGIPYVSPVMPGSSSIEVVGCHPDSIIVNTVRQ</sequence>
<keyword evidence="1" id="KW-0812">Transmembrane</keyword>
<keyword evidence="1" id="KW-1133">Transmembrane helix</keyword>
<keyword evidence="4" id="KW-1185">Reference proteome</keyword>
<proteinExistence type="predicted"/>
<feature type="domain" description="Urease accessory protein UreH-like transmembrane" evidence="2">
    <location>
        <begin position="9"/>
        <end position="202"/>
    </location>
</feature>
<evidence type="ECO:0000259" key="2">
    <source>
        <dbReference type="Pfam" id="PF13386"/>
    </source>
</evidence>
<name>A0ABW6A4X0_9BACT</name>
<reference evidence="4" key="1">
    <citation type="journal article" date="2019" name="Int. J. Syst. Evol. Microbiol.">
        <title>The Global Catalogue of Microorganisms (GCM) 10K type strain sequencing project: providing services to taxonomists for standard genome sequencing and annotation.</title>
        <authorList>
            <consortium name="The Broad Institute Genomics Platform"/>
            <consortium name="The Broad Institute Genome Sequencing Center for Infectious Disease"/>
            <person name="Wu L."/>
            <person name="Ma J."/>
        </authorList>
    </citation>
    <scope>NUCLEOTIDE SEQUENCE [LARGE SCALE GENOMIC DNA]</scope>
    <source>
        <strain evidence="4">KCTC 23299</strain>
    </source>
</reference>
<dbReference type="Proteomes" id="UP001597511">
    <property type="component" value="Unassembled WGS sequence"/>
</dbReference>
<evidence type="ECO:0000313" key="3">
    <source>
        <dbReference type="EMBL" id="MFD2920302.1"/>
    </source>
</evidence>
<evidence type="ECO:0000313" key="4">
    <source>
        <dbReference type="Proteomes" id="UP001597511"/>
    </source>
</evidence>